<sequence>MRLSKSSPPRWVSPAVALTSNVPLSIVRIETSQAIGNGGSSGLIDDADDIEAGNGTGILGGLSLRVAKVGRDGDDGIPDMGGAQIGLLTKDCICGIHAGLVNGGFAYETLPVGESDI</sequence>
<keyword evidence="2" id="KW-1185">Reference proteome</keyword>
<accession>A0A5A7Q2Y3</accession>
<reference evidence="2" key="1">
    <citation type="journal article" date="2019" name="Curr. Biol.">
        <title>Genome Sequence of Striga asiatica Provides Insight into the Evolution of Plant Parasitism.</title>
        <authorList>
            <person name="Yoshida S."/>
            <person name="Kim S."/>
            <person name="Wafula E.K."/>
            <person name="Tanskanen J."/>
            <person name="Kim Y.M."/>
            <person name="Honaas L."/>
            <person name="Yang Z."/>
            <person name="Spallek T."/>
            <person name="Conn C.E."/>
            <person name="Ichihashi Y."/>
            <person name="Cheong K."/>
            <person name="Cui S."/>
            <person name="Der J.P."/>
            <person name="Gundlach H."/>
            <person name="Jiao Y."/>
            <person name="Hori C."/>
            <person name="Ishida J.K."/>
            <person name="Kasahara H."/>
            <person name="Kiba T."/>
            <person name="Kim M.S."/>
            <person name="Koo N."/>
            <person name="Laohavisit A."/>
            <person name="Lee Y.H."/>
            <person name="Lumba S."/>
            <person name="McCourt P."/>
            <person name="Mortimer J.C."/>
            <person name="Mutuku J.M."/>
            <person name="Nomura T."/>
            <person name="Sasaki-Sekimoto Y."/>
            <person name="Seto Y."/>
            <person name="Wang Y."/>
            <person name="Wakatake T."/>
            <person name="Sakakibara H."/>
            <person name="Demura T."/>
            <person name="Yamaguchi S."/>
            <person name="Yoneyama K."/>
            <person name="Manabe R.I."/>
            <person name="Nelson D.C."/>
            <person name="Schulman A.H."/>
            <person name="Timko M.P."/>
            <person name="dePamphilis C.W."/>
            <person name="Choi D."/>
            <person name="Shirasu K."/>
        </authorList>
    </citation>
    <scope>NUCLEOTIDE SEQUENCE [LARGE SCALE GENOMIC DNA]</scope>
    <source>
        <strain evidence="2">cv. UVA1</strain>
    </source>
</reference>
<comment type="caution">
    <text evidence="1">The sequence shown here is derived from an EMBL/GenBank/DDBJ whole genome shotgun (WGS) entry which is preliminary data.</text>
</comment>
<evidence type="ECO:0000313" key="2">
    <source>
        <dbReference type="Proteomes" id="UP000325081"/>
    </source>
</evidence>
<dbReference type="Pfam" id="PF10712">
    <property type="entry name" value="NAD-GH"/>
    <property type="match status" value="1"/>
</dbReference>
<proteinExistence type="predicted"/>
<gene>
    <name evidence="1" type="ORF">STAS_15776</name>
</gene>
<dbReference type="OrthoDB" id="10262835at2759"/>
<evidence type="ECO:0000313" key="1">
    <source>
        <dbReference type="EMBL" id="GER39172.1"/>
    </source>
</evidence>
<dbReference type="Proteomes" id="UP000325081">
    <property type="component" value="Unassembled WGS sequence"/>
</dbReference>
<dbReference type="AlphaFoldDB" id="A0A5A7Q2Y3"/>
<name>A0A5A7Q2Y3_STRAF</name>
<dbReference type="EMBL" id="BKCP01005594">
    <property type="protein sequence ID" value="GER39172.1"/>
    <property type="molecule type" value="Genomic_DNA"/>
</dbReference>
<organism evidence="1 2">
    <name type="scientific">Striga asiatica</name>
    <name type="common">Asiatic witchweed</name>
    <name type="synonym">Buchnera asiatica</name>
    <dbReference type="NCBI Taxonomy" id="4170"/>
    <lineage>
        <taxon>Eukaryota</taxon>
        <taxon>Viridiplantae</taxon>
        <taxon>Streptophyta</taxon>
        <taxon>Embryophyta</taxon>
        <taxon>Tracheophyta</taxon>
        <taxon>Spermatophyta</taxon>
        <taxon>Magnoliopsida</taxon>
        <taxon>eudicotyledons</taxon>
        <taxon>Gunneridae</taxon>
        <taxon>Pentapetalae</taxon>
        <taxon>asterids</taxon>
        <taxon>lamiids</taxon>
        <taxon>Lamiales</taxon>
        <taxon>Orobanchaceae</taxon>
        <taxon>Buchnereae</taxon>
        <taxon>Striga</taxon>
    </lineage>
</organism>
<dbReference type="InterPro" id="IPR019651">
    <property type="entry name" value="Glutamate_DH_NAD-spec"/>
</dbReference>
<protein>
    <submittedName>
        <fullName evidence="1">NAD-specific glutamate dehydrogenase</fullName>
    </submittedName>
</protein>